<keyword evidence="13" id="KW-0539">Nucleus</keyword>
<dbReference type="KEGG" id="tng:GSTEN00012482G001"/>
<evidence type="ECO:0000256" key="9">
    <source>
        <dbReference type="ARBA" id="ARBA00022763"/>
    </source>
</evidence>
<keyword evidence="6" id="KW-0158">Chromosome</keyword>
<keyword evidence="10" id="KW-0833">Ubl conjugation pathway</keyword>
<dbReference type="GO" id="GO:0006281">
    <property type="term" value="P:DNA repair"/>
    <property type="evidence" value="ECO:0007669"/>
    <property type="project" value="UniProtKB-KW"/>
</dbReference>
<dbReference type="AlphaFoldDB" id="Q4SUG1"/>
<dbReference type="Gene3D" id="1.10.287.3280">
    <property type="match status" value="1"/>
</dbReference>
<keyword evidence="8" id="KW-0677">Repeat</keyword>
<evidence type="ECO:0000256" key="15">
    <source>
        <dbReference type="PROSITE-ProRule" id="PRU00221"/>
    </source>
</evidence>
<feature type="region of interest" description="Disordered" evidence="16">
    <location>
        <begin position="419"/>
        <end position="485"/>
    </location>
</feature>
<feature type="repeat" description="WD" evidence="15">
    <location>
        <begin position="230"/>
        <end position="272"/>
    </location>
</feature>
<organism evidence="17">
    <name type="scientific">Tetraodon nigroviridis</name>
    <name type="common">Spotted green pufferfish</name>
    <name type="synonym">Chelonodon nigroviridis</name>
    <dbReference type="NCBI Taxonomy" id="99883"/>
    <lineage>
        <taxon>Eukaryota</taxon>
        <taxon>Metazoa</taxon>
        <taxon>Chordata</taxon>
        <taxon>Craniata</taxon>
        <taxon>Vertebrata</taxon>
        <taxon>Euteleostomi</taxon>
        <taxon>Actinopterygii</taxon>
        <taxon>Neopterygii</taxon>
        <taxon>Teleostei</taxon>
        <taxon>Neoteleostei</taxon>
        <taxon>Acanthomorphata</taxon>
        <taxon>Eupercaria</taxon>
        <taxon>Tetraodontiformes</taxon>
        <taxon>Tetradontoidea</taxon>
        <taxon>Tetraodontidae</taxon>
        <taxon>Tetraodon</taxon>
    </lineage>
</organism>
<evidence type="ECO:0000256" key="6">
    <source>
        <dbReference type="ARBA" id="ARBA00022454"/>
    </source>
</evidence>
<accession>Q4SUG1</accession>
<reference evidence="17" key="1">
    <citation type="journal article" date="2004" name="Nature">
        <title>Genome duplication in the teleost fish Tetraodon nigroviridis reveals the early vertebrate proto-karyotype.</title>
        <authorList>
            <person name="Jaillon O."/>
            <person name="Aury J.-M."/>
            <person name="Brunet F."/>
            <person name="Petit J.-L."/>
            <person name="Stange-Thomann N."/>
            <person name="Mauceli E."/>
            <person name="Bouneau L."/>
            <person name="Fischer C."/>
            <person name="Ozouf-Costaz C."/>
            <person name="Bernot A."/>
            <person name="Nicaud S."/>
            <person name="Jaffe D."/>
            <person name="Fisher S."/>
            <person name="Lutfalla G."/>
            <person name="Dossat C."/>
            <person name="Segurens B."/>
            <person name="Dasilva C."/>
            <person name="Salanoubat M."/>
            <person name="Levy M."/>
            <person name="Boudet N."/>
            <person name="Castellano S."/>
            <person name="Anthouard V."/>
            <person name="Jubin C."/>
            <person name="Castelli V."/>
            <person name="Katinka M."/>
            <person name="Vacherie B."/>
            <person name="Biemont C."/>
            <person name="Skalli Z."/>
            <person name="Cattolico L."/>
            <person name="Poulain J."/>
            <person name="De Berardinis V."/>
            <person name="Cruaud C."/>
            <person name="Duprat S."/>
            <person name="Brottier P."/>
            <person name="Coutanceau J.-P."/>
            <person name="Gouzy J."/>
            <person name="Parra G."/>
            <person name="Lardier G."/>
            <person name="Chapple C."/>
            <person name="McKernan K.J."/>
            <person name="McEwan P."/>
            <person name="Bosak S."/>
            <person name="Kellis M."/>
            <person name="Volff J.-N."/>
            <person name="Guigo R."/>
            <person name="Zody M.C."/>
            <person name="Mesirov J."/>
            <person name="Lindblad-Toh K."/>
            <person name="Birren B."/>
            <person name="Nusbaum C."/>
            <person name="Kahn D."/>
            <person name="Robinson-Rechavi M."/>
            <person name="Laudet V."/>
            <person name="Schachter V."/>
            <person name="Quetier F."/>
            <person name="Saurin W."/>
            <person name="Scarpelli C."/>
            <person name="Wincker P."/>
            <person name="Lander E.S."/>
            <person name="Weissenbach J."/>
            <person name="Roest Crollius H."/>
        </authorList>
    </citation>
    <scope>NUCLEOTIDE SEQUENCE [LARGE SCALE GENOMIC DNA]</scope>
</reference>
<evidence type="ECO:0000256" key="7">
    <source>
        <dbReference type="ARBA" id="ARBA00022574"/>
    </source>
</evidence>
<dbReference type="OrthoDB" id="9890280at2759"/>
<dbReference type="HOGENOM" id="CLU_036401_0_0_1"/>
<comment type="subcellular location">
    <subcellularLocation>
        <location evidence="2">Chromosome</location>
    </subcellularLocation>
    <subcellularLocation>
        <location evidence="1">Nucleus</location>
    </subcellularLocation>
</comment>
<dbReference type="GO" id="GO:0003684">
    <property type="term" value="F:damaged DNA binding"/>
    <property type="evidence" value="ECO:0007669"/>
    <property type="project" value="InterPro"/>
</dbReference>
<name>Q4SUG1_TETNG</name>
<dbReference type="PROSITE" id="PS50082">
    <property type="entry name" value="WD_REPEATS_2"/>
    <property type="match status" value="1"/>
</dbReference>
<evidence type="ECO:0000256" key="3">
    <source>
        <dbReference type="ARBA" id="ARBA00004906"/>
    </source>
</evidence>
<dbReference type="InterPro" id="IPR015943">
    <property type="entry name" value="WD40/YVTN_repeat-like_dom_sf"/>
</dbReference>
<keyword evidence="12" id="KW-0234">DNA repair</keyword>
<dbReference type="PROSITE" id="PS00678">
    <property type="entry name" value="WD_REPEATS_1"/>
    <property type="match status" value="1"/>
</dbReference>
<dbReference type="GO" id="GO:0034644">
    <property type="term" value="P:cellular response to UV"/>
    <property type="evidence" value="ECO:0007669"/>
    <property type="project" value="UniProtKB-ARBA"/>
</dbReference>
<reference evidence="17" key="2">
    <citation type="submission" date="2004-02" db="EMBL/GenBank/DDBJ databases">
        <authorList>
            <consortium name="Genoscope"/>
            <consortium name="Whitehead Institute Centre for Genome Research"/>
        </authorList>
    </citation>
    <scope>NUCLEOTIDE SEQUENCE</scope>
</reference>
<dbReference type="InterPro" id="IPR001680">
    <property type="entry name" value="WD40_rpt"/>
</dbReference>
<dbReference type="GO" id="GO:0031464">
    <property type="term" value="C:Cul4A-RING E3 ubiquitin ligase complex"/>
    <property type="evidence" value="ECO:0007669"/>
    <property type="project" value="UniProtKB-ARBA"/>
</dbReference>
<evidence type="ECO:0000256" key="1">
    <source>
        <dbReference type="ARBA" id="ARBA00004123"/>
    </source>
</evidence>
<keyword evidence="11" id="KW-0238">DNA-binding</keyword>
<dbReference type="PANTHER" id="PTHR15169">
    <property type="entry name" value="DAMAGE-SPECIFIC DNA BINDING PROTEIN 2"/>
    <property type="match status" value="1"/>
</dbReference>
<gene>
    <name evidence="17" type="ORF">GSTENG00012482001</name>
</gene>
<dbReference type="PROSITE" id="PS50294">
    <property type="entry name" value="WD_REPEATS_REGION"/>
    <property type="match status" value="1"/>
</dbReference>
<evidence type="ECO:0000313" key="17">
    <source>
        <dbReference type="EMBL" id="CAF95721.1"/>
    </source>
</evidence>
<dbReference type="InterPro" id="IPR033312">
    <property type="entry name" value="DDB2"/>
</dbReference>
<dbReference type="EMBL" id="CAAE01013949">
    <property type="protein sequence ID" value="CAF95721.1"/>
    <property type="molecule type" value="Genomic_DNA"/>
</dbReference>
<protein>
    <recommendedName>
        <fullName evidence="5">DNA damage-binding protein 2</fullName>
    </recommendedName>
    <alternativeName>
        <fullName evidence="14">Damage-specific DNA-binding protein 2</fullName>
    </alternativeName>
</protein>
<dbReference type="SMART" id="SM00320">
    <property type="entry name" value="WD40"/>
    <property type="match status" value="3"/>
</dbReference>
<dbReference type="GO" id="GO:0005634">
    <property type="term" value="C:nucleus"/>
    <property type="evidence" value="ECO:0007669"/>
    <property type="project" value="UniProtKB-SubCell"/>
</dbReference>
<evidence type="ECO:0000256" key="4">
    <source>
        <dbReference type="ARBA" id="ARBA00005434"/>
    </source>
</evidence>
<evidence type="ECO:0000256" key="13">
    <source>
        <dbReference type="ARBA" id="ARBA00023242"/>
    </source>
</evidence>
<comment type="similarity">
    <text evidence="4">Belongs to the WD repeat DDB2/WDR76 family.</text>
</comment>
<dbReference type="Pfam" id="PF00400">
    <property type="entry name" value="WD40"/>
    <property type="match status" value="2"/>
</dbReference>
<evidence type="ECO:0000256" key="14">
    <source>
        <dbReference type="ARBA" id="ARBA00031670"/>
    </source>
</evidence>
<feature type="region of interest" description="Disordered" evidence="16">
    <location>
        <begin position="1"/>
        <end position="48"/>
    </location>
</feature>
<evidence type="ECO:0000256" key="8">
    <source>
        <dbReference type="ARBA" id="ARBA00022737"/>
    </source>
</evidence>
<feature type="compositionally biased region" description="Basic and acidic residues" evidence="16">
    <location>
        <begin position="475"/>
        <end position="485"/>
    </location>
</feature>
<dbReference type="Gene3D" id="2.130.10.10">
    <property type="entry name" value="YVTN repeat-like/Quinoprotein amine dehydrogenase"/>
    <property type="match status" value="1"/>
</dbReference>
<dbReference type="SUPFAM" id="SSF50978">
    <property type="entry name" value="WD40 repeat-like"/>
    <property type="match status" value="1"/>
</dbReference>
<proteinExistence type="inferred from homology"/>
<dbReference type="FunFam" id="2.130.10.10:FF:000161">
    <property type="entry name" value="DNA damage-binding protein 2"/>
    <property type="match status" value="1"/>
</dbReference>
<evidence type="ECO:0000256" key="16">
    <source>
        <dbReference type="SAM" id="MobiDB-lite"/>
    </source>
</evidence>
<comment type="caution">
    <text evidence="17">The sequence shown here is derived from an EMBL/GenBank/DDBJ whole genome shotgun (WGS) entry which is preliminary data.</text>
</comment>
<dbReference type="InterPro" id="IPR036322">
    <property type="entry name" value="WD40_repeat_dom_sf"/>
</dbReference>
<evidence type="ECO:0000256" key="12">
    <source>
        <dbReference type="ARBA" id="ARBA00023204"/>
    </source>
</evidence>
<feature type="compositionally biased region" description="Polar residues" evidence="16">
    <location>
        <begin position="21"/>
        <end position="35"/>
    </location>
</feature>
<keyword evidence="7 15" id="KW-0853">WD repeat</keyword>
<evidence type="ECO:0000256" key="10">
    <source>
        <dbReference type="ARBA" id="ARBA00022786"/>
    </source>
</evidence>
<dbReference type="PANTHER" id="PTHR15169:SF0">
    <property type="entry name" value="DNA DAMAGE-BINDING PROTEIN 2"/>
    <property type="match status" value="1"/>
</dbReference>
<sequence>MRNKSDRPNASTNKVAKRSDSSASSQPKTPKSKMQSWKREAPEPAATNRSVRGSILHYIYQNTLGQSLRSQTRRCLQEPFVRSLASYHFHGATCPFDRRVTCLEWHPTRPTTLAAASKGGDLYLWDYMRPAKANFIQGNGAGDSIGGMKFCPMDPSKIYVASGEGRLDLMSFEGCTPTVLATNVDSYHDNHVCFWFCCVDVSVSRQMLVTGDNVGQLLLLSLDGQKIFKEKLHKAKVTHAEFNSRCDWLLATASVDHTVKLWDLRNMKDKKSFLHELPHEKAVNSAYFNPLDCSKLLTTDQYDQIRVYSSSDWSTPQQIIRHPHRHFQHLTPIKATWHPVYDLIVAGRYPDNRICLSDKRTVDLYDANTAELVCQLQDPTVAGIKSINKFNPLGDVIGSGMGVTVVLWNRNESLLNQLEEEETSTPMGGRGNHWRGEQPPRRGRGGPSGDGKTTKRKLASPEKTGARSKTTTSNTREKQPQRRKT</sequence>
<dbReference type="InterPro" id="IPR019775">
    <property type="entry name" value="WD40_repeat_CS"/>
</dbReference>
<evidence type="ECO:0000256" key="2">
    <source>
        <dbReference type="ARBA" id="ARBA00004286"/>
    </source>
</evidence>
<dbReference type="GO" id="GO:0005694">
    <property type="term" value="C:chromosome"/>
    <property type="evidence" value="ECO:0007669"/>
    <property type="project" value="UniProtKB-SubCell"/>
</dbReference>
<comment type="pathway">
    <text evidence="3">Protein modification; protein ubiquitination.</text>
</comment>
<evidence type="ECO:0000256" key="5">
    <source>
        <dbReference type="ARBA" id="ARBA00014580"/>
    </source>
</evidence>
<keyword evidence="9" id="KW-0227">DNA damage</keyword>
<evidence type="ECO:0000256" key="11">
    <source>
        <dbReference type="ARBA" id="ARBA00023125"/>
    </source>
</evidence>